<dbReference type="Proteomes" id="UP001281305">
    <property type="component" value="Chromosome"/>
</dbReference>
<accession>A0ABZ2THE6</accession>
<reference evidence="1 2" key="1">
    <citation type="submission" date="2024-02" db="EMBL/GenBank/DDBJ databases">
        <title>Roseovarius strain W115 nov., isolated from a marine algae.</title>
        <authorList>
            <person name="Lee M.W."/>
            <person name="Lee J.K."/>
            <person name="Kim J.M."/>
            <person name="Choi D.G."/>
            <person name="Baek J.H."/>
            <person name="Bayburt H."/>
            <person name="Jung J.J."/>
            <person name="Han D.M."/>
            <person name="Jeon C.O."/>
        </authorList>
    </citation>
    <scope>NUCLEOTIDE SEQUENCE [LARGE SCALE GENOMIC DNA]</scope>
    <source>
        <strain evidence="1 2">W115</strain>
    </source>
</reference>
<gene>
    <name evidence="1" type="ORF">RZS32_004575</name>
</gene>
<proteinExistence type="predicted"/>
<name>A0ABZ2THE6_9RHOB</name>
<sequence length="93" mass="10794">MVVLPERALVLKQSSILKLNVHVNELAELLAFDSPYAETNEIVVYGPYFDFESLEEVCARLRNCGLEYWDDFMDIKEDTPEWITLYVGGYRAK</sequence>
<keyword evidence="2" id="KW-1185">Reference proteome</keyword>
<evidence type="ECO:0000313" key="2">
    <source>
        <dbReference type="Proteomes" id="UP001281305"/>
    </source>
</evidence>
<dbReference type="RefSeq" id="WP_317055849.1">
    <property type="nucleotide sequence ID" value="NZ_CP146606.1"/>
</dbReference>
<dbReference type="EMBL" id="CP146606">
    <property type="protein sequence ID" value="WYK19160.1"/>
    <property type="molecule type" value="Genomic_DNA"/>
</dbReference>
<protein>
    <submittedName>
        <fullName evidence="1">Uncharacterized protein</fullName>
    </submittedName>
</protein>
<evidence type="ECO:0000313" key="1">
    <source>
        <dbReference type="EMBL" id="WYK19160.1"/>
    </source>
</evidence>
<organism evidence="1 2">
    <name type="scientific">Roseovarius rhodophyticola</name>
    <dbReference type="NCBI Taxonomy" id="3080827"/>
    <lineage>
        <taxon>Bacteria</taxon>
        <taxon>Pseudomonadati</taxon>
        <taxon>Pseudomonadota</taxon>
        <taxon>Alphaproteobacteria</taxon>
        <taxon>Rhodobacterales</taxon>
        <taxon>Roseobacteraceae</taxon>
        <taxon>Roseovarius</taxon>
    </lineage>
</organism>